<gene>
    <name evidence="2" type="primary">LOC102808955</name>
</gene>
<dbReference type="GeneID" id="102808955"/>
<protein>
    <submittedName>
        <fullName evidence="2">Uncharacterized protein LOC102808955</fullName>
    </submittedName>
</protein>
<keyword evidence="1" id="KW-1185">Reference proteome</keyword>
<dbReference type="PANTHER" id="PTHR15571">
    <property type="entry name" value="GEM-ASSOCIATED PROTEIN 4"/>
    <property type="match status" value="1"/>
</dbReference>
<sequence>MHDGILQVPYGTRFTHQLPYFTYQDKMVELCTCQLLTLVMEQISGSLSLWKHVTKHYSSTIKNLVSRLFASPPSSSSYCFLIGQYFCHICQVASIVQSEVLEQIFVLSLELLNTLDEFASNNHTIDSMELINQKTVMLSAVAMVPDCEKRSRLVQKMNTVFEG</sequence>
<organism evidence="1 2">
    <name type="scientific">Saccoglossus kowalevskii</name>
    <name type="common">Acorn worm</name>
    <dbReference type="NCBI Taxonomy" id="10224"/>
    <lineage>
        <taxon>Eukaryota</taxon>
        <taxon>Metazoa</taxon>
        <taxon>Hemichordata</taxon>
        <taxon>Enteropneusta</taxon>
        <taxon>Harrimaniidae</taxon>
        <taxon>Saccoglossus</taxon>
    </lineage>
</organism>
<dbReference type="Proteomes" id="UP000694865">
    <property type="component" value="Unplaced"/>
</dbReference>
<dbReference type="InterPro" id="IPR033265">
    <property type="entry name" value="GEMIN4"/>
</dbReference>
<accession>A0ABM0M6A7</accession>
<dbReference type="RefSeq" id="XP_006815548.1">
    <property type="nucleotide sequence ID" value="XM_006815485.1"/>
</dbReference>
<dbReference type="PANTHER" id="PTHR15571:SF2">
    <property type="entry name" value="GEM-ASSOCIATED PROTEIN 4"/>
    <property type="match status" value="1"/>
</dbReference>
<reference evidence="2" key="1">
    <citation type="submission" date="2025-08" db="UniProtKB">
        <authorList>
            <consortium name="RefSeq"/>
        </authorList>
    </citation>
    <scope>IDENTIFICATION</scope>
    <source>
        <tissue evidence="2">Testes</tissue>
    </source>
</reference>
<name>A0ABM0M6A7_SACKO</name>
<proteinExistence type="predicted"/>
<evidence type="ECO:0000313" key="1">
    <source>
        <dbReference type="Proteomes" id="UP000694865"/>
    </source>
</evidence>
<evidence type="ECO:0000313" key="2">
    <source>
        <dbReference type="RefSeq" id="XP_006815548.1"/>
    </source>
</evidence>